<dbReference type="Gene3D" id="2.30.110.10">
    <property type="entry name" value="Electron Transport, Fmn-binding Protein, Chain A"/>
    <property type="match status" value="1"/>
</dbReference>
<evidence type="ECO:0000313" key="3">
    <source>
        <dbReference type="Proteomes" id="UP000034307"/>
    </source>
</evidence>
<protein>
    <recommendedName>
        <fullName evidence="1">Pyridoxamine 5'-phosphate oxidase N-terminal domain-containing protein</fullName>
    </recommendedName>
</protein>
<accession>A0A0G1RLK8</accession>
<name>A0A0G1RLK8_9BACT</name>
<dbReference type="InterPro" id="IPR012349">
    <property type="entry name" value="Split_barrel_FMN-bd"/>
</dbReference>
<dbReference type="InterPro" id="IPR011576">
    <property type="entry name" value="Pyridox_Oxase_N"/>
</dbReference>
<dbReference type="AlphaFoldDB" id="A0A0G1RLK8"/>
<sequence>MDQKILDFLAKEKVSALSVCMPDGTCHNAAMHYSHIAEPLTIYIQTENTSKKMAGLKDGQPVAASVVVGFNEQEMKTLQMDGQIQLIADASKLPDIHKIRYAKHPSAEQYKSDPATVFLAFTPTWYRYTDYKTAPPTFIES</sequence>
<gene>
    <name evidence="2" type="ORF">UX80_C0005G0014</name>
</gene>
<dbReference type="Proteomes" id="UP000034307">
    <property type="component" value="Unassembled WGS sequence"/>
</dbReference>
<evidence type="ECO:0000259" key="1">
    <source>
        <dbReference type="Pfam" id="PF01243"/>
    </source>
</evidence>
<dbReference type="STRING" id="1618358.UX80_C0005G0014"/>
<dbReference type="SUPFAM" id="SSF50475">
    <property type="entry name" value="FMN-binding split barrel"/>
    <property type="match status" value="1"/>
</dbReference>
<dbReference type="Pfam" id="PF01243">
    <property type="entry name" value="PNPOx_N"/>
    <property type="match status" value="1"/>
</dbReference>
<feature type="domain" description="Pyridoxamine 5'-phosphate oxidase N-terminal" evidence="1">
    <location>
        <begin position="1"/>
        <end position="129"/>
    </location>
</feature>
<comment type="caution">
    <text evidence="2">The sequence shown here is derived from an EMBL/GenBank/DDBJ whole genome shotgun (WGS) entry which is preliminary data.</text>
</comment>
<dbReference type="EMBL" id="LCNO01000005">
    <property type="protein sequence ID" value="KKU58194.1"/>
    <property type="molecule type" value="Genomic_DNA"/>
</dbReference>
<proteinExistence type="predicted"/>
<reference evidence="2 3" key="1">
    <citation type="journal article" date="2015" name="Nature">
        <title>rRNA introns, odd ribosomes, and small enigmatic genomes across a large radiation of phyla.</title>
        <authorList>
            <person name="Brown C.T."/>
            <person name="Hug L.A."/>
            <person name="Thomas B.C."/>
            <person name="Sharon I."/>
            <person name="Castelle C.J."/>
            <person name="Singh A."/>
            <person name="Wilkins M.J."/>
            <person name="Williams K.H."/>
            <person name="Banfield J.F."/>
        </authorList>
    </citation>
    <scope>NUCLEOTIDE SEQUENCE [LARGE SCALE GENOMIC DNA]</scope>
</reference>
<evidence type="ECO:0000313" key="2">
    <source>
        <dbReference type="EMBL" id="KKU58194.1"/>
    </source>
</evidence>
<organism evidence="2 3">
    <name type="scientific">Candidatus Amesbacteria bacterium GW2011_GWA2_47_11b</name>
    <dbReference type="NCBI Taxonomy" id="1618358"/>
    <lineage>
        <taxon>Bacteria</taxon>
        <taxon>Candidatus Amesiibacteriota</taxon>
    </lineage>
</organism>